<evidence type="ECO:0000259" key="6">
    <source>
        <dbReference type="PROSITE" id="PS51123"/>
    </source>
</evidence>
<dbReference type="CDD" id="cd07185">
    <property type="entry name" value="OmpA_C-like"/>
    <property type="match status" value="1"/>
</dbReference>
<organism evidence="7 8">
    <name type="scientific">Hydrogenophaga crassostreae</name>
    <dbReference type="NCBI Taxonomy" id="1763535"/>
    <lineage>
        <taxon>Bacteria</taxon>
        <taxon>Pseudomonadati</taxon>
        <taxon>Pseudomonadota</taxon>
        <taxon>Betaproteobacteria</taxon>
        <taxon>Burkholderiales</taxon>
        <taxon>Comamonadaceae</taxon>
        <taxon>Hydrogenophaga</taxon>
    </lineage>
</organism>
<evidence type="ECO:0000313" key="7">
    <source>
        <dbReference type="EMBL" id="AOW12850.1"/>
    </source>
</evidence>
<accession>A0A1D8NUT2</accession>
<dbReference type="KEGG" id="hyl:LPB072_08335"/>
<dbReference type="AlphaFoldDB" id="A0A1D8NUT2"/>
<dbReference type="InterPro" id="IPR006664">
    <property type="entry name" value="OMP_bac"/>
</dbReference>
<dbReference type="InterPro" id="IPR006690">
    <property type="entry name" value="OMPA-like_CS"/>
</dbReference>
<evidence type="ECO:0000313" key="8">
    <source>
        <dbReference type="Proteomes" id="UP000185680"/>
    </source>
</evidence>
<feature type="domain" description="OmpA-like" evidence="6">
    <location>
        <begin position="179"/>
        <end position="296"/>
    </location>
</feature>
<gene>
    <name evidence="7" type="ORF">LPB072_08335</name>
</gene>
<dbReference type="EMBL" id="CP017476">
    <property type="protein sequence ID" value="AOW12850.1"/>
    <property type="molecule type" value="Genomic_DNA"/>
</dbReference>
<dbReference type="PANTHER" id="PTHR30329">
    <property type="entry name" value="STATOR ELEMENT OF FLAGELLAR MOTOR COMPLEX"/>
    <property type="match status" value="1"/>
</dbReference>
<evidence type="ECO:0000256" key="4">
    <source>
        <dbReference type="PROSITE-ProRule" id="PRU00473"/>
    </source>
</evidence>
<feature type="signal peptide" evidence="5">
    <location>
        <begin position="1"/>
        <end position="22"/>
    </location>
</feature>
<proteinExistence type="predicted"/>
<sequence>MKAGTYLCGAMLVLGLTAHVAAGELRNPDGFNTPQDHVIKRSQVEDFAQVGPNATFVCTSTSKSCTEKDGPFDKNGQLKAEGKVESVAYGRADSKDVSGLQLQRTYERVIKQMGGRLVAVMLGQSEKTGQMRQVHLIERKDQKKWVFVDTRSQYTLLNLSVITETALPDILTAGEFKSQLETQGYVALNVNFDTNKSVVLDSDKPTLDQVVSLLALSPDLRLSVDGHTDNEGNAAANKQLSQQRAEAIVAYLVNAGVAKDRLVAKGFGSETPVADNRTEEGRAKNRRVELVKPKPSVHSASDKPTDSVLLSLLAR</sequence>
<dbReference type="OrthoDB" id="345640at2"/>
<dbReference type="PRINTS" id="PR01021">
    <property type="entry name" value="OMPADOMAIN"/>
</dbReference>
<dbReference type="InterPro" id="IPR036737">
    <property type="entry name" value="OmpA-like_sf"/>
</dbReference>
<reference evidence="7 8" key="1">
    <citation type="submission" date="2016-10" db="EMBL/GenBank/DDBJ databases">
        <title>Hydorgenophaga sp. LPB0072 isolated from gastropod.</title>
        <authorList>
            <person name="Kim E."/>
            <person name="Yi H."/>
        </authorList>
    </citation>
    <scope>NUCLEOTIDE SEQUENCE [LARGE SCALE GENOMIC DNA]</scope>
    <source>
        <strain evidence="7 8">LPB0072</strain>
    </source>
</reference>
<dbReference type="SUPFAM" id="SSF103088">
    <property type="entry name" value="OmpA-like"/>
    <property type="match status" value="1"/>
</dbReference>
<comment type="subcellular location">
    <subcellularLocation>
        <location evidence="1">Cell outer membrane</location>
    </subcellularLocation>
</comment>
<name>A0A1D8NUT2_9BURK</name>
<keyword evidence="5" id="KW-0732">Signal</keyword>
<dbReference type="Proteomes" id="UP000185680">
    <property type="component" value="Chromosome"/>
</dbReference>
<protein>
    <recommendedName>
        <fullName evidence="6">OmpA-like domain-containing protein</fullName>
    </recommendedName>
</protein>
<dbReference type="InterPro" id="IPR006665">
    <property type="entry name" value="OmpA-like"/>
</dbReference>
<feature type="chain" id="PRO_5009110708" description="OmpA-like domain-containing protein" evidence="5">
    <location>
        <begin position="23"/>
        <end position="315"/>
    </location>
</feature>
<dbReference type="GO" id="GO:0009279">
    <property type="term" value="C:cell outer membrane"/>
    <property type="evidence" value="ECO:0007669"/>
    <property type="project" value="UniProtKB-SubCell"/>
</dbReference>
<dbReference type="Gene3D" id="3.30.1330.60">
    <property type="entry name" value="OmpA-like domain"/>
    <property type="match status" value="1"/>
</dbReference>
<dbReference type="Pfam" id="PF00691">
    <property type="entry name" value="OmpA"/>
    <property type="match status" value="1"/>
</dbReference>
<evidence type="ECO:0000256" key="3">
    <source>
        <dbReference type="ARBA" id="ARBA00023237"/>
    </source>
</evidence>
<evidence type="ECO:0000256" key="1">
    <source>
        <dbReference type="ARBA" id="ARBA00004442"/>
    </source>
</evidence>
<dbReference type="PROSITE" id="PS01068">
    <property type="entry name" value="OMPA_1"/>
    <property type="match status" value="1"/>
</dbReference>
<keyword evidence="3" id="KW-0998">Cell outer membrane</keyword>
<evidence type="ECO:0000256" key="5">
    <source>
        <dbReference type="SAM" id="SignalP"/>
    </source>
</evidence>
<keyword evidence="2 4" id="KW-0472">Membrane</keyword>
<dbReference type="InterPro" id="IPR050330">
    <property type="entry name" value="Bact_OuterMem_StrucFunc"/>
</dbReference>
<dbReference type="STRING" id="1763535.LPB072_08335"/>
<evidence type="ECO:0000256" key="2">
    <source>
        <dbReference type="ARBA" id="ARBA00023136"/>
    </source>
</evidence>
<dbReference type="PROSITE" id="PS51123">
    <property type="entry name" value="OMPA_2"/>
    <property type="match status" value="1"/>
</dbReference>
<dbReference type="PANTHER" id="PTHR30329:SF21">
    <property type="entry name" value="LIPOPROTEIN YIAD-RELATED"/>
    <property type="match status" value="1"/>
</dbReference>